<dbReference type="InterPro" id="IPR036259">
    <property type="entry name" value="MFS_trans_sf"/>
</dbReference>
<evidence type="ECO:0000256" key="6">
    <source>
        <dbReference type="ARBA" id="ARBA00023136"/>
    </source>
</evidence>
<comment type="similarity">
    <text evidence="7">Belongs to the major facilitator superfamily. Proton-dependent oligopeptide transporter (POT/PTR) (TC 2.A.17) family.</text>
</comment>
<dbReference type="SUPFAM" id="SSF103473">
    <property type="entry name" value="MFS general substrate transporter"/>
    <property type="match status" value="1"/>
</dbReference>
<organism evidence="9 10">
    <name type="scientific">Sphingomonas ursincola</name>
    <dbReference type="NCBI Taxonomy" id="56361"/>
    <lineage>
        <taxon>Bacteria</taxon>
        <taxon>Pseudomonadati</taxon>
        <taxon>Pseudomonadota</taxon>
        <taxon>Alphaproteobacteria</taxon>
        <taxon>Sphingomonadales</taxon>
        <taxon>Sphingomonadaceae</taxon>
        <taxon>Sphingomonas</taxon>
    </lineage>
</organism>
<evidence type="ECO:0000256" key="4">
    <source>
        <dbReference type="ARBA" id="ARBA00022692"/>
    </source>
</evidence>
<comment type="subcellular location">
    <subcellularLocation>
        <location evidence="1">Cell membrane</location>
        <topology evidence="1">Multi-pass membrane protein</topology>
    </subcellularLocation>
    <subcellularLocation>
        <location evidence="7">Membrane</location>
        <topology evidence="7">Multi-pass membrane protein</topology>
    </subcellularLocation>
</comment>
<feature type="transmembrane region" description="Helical" evidence="8">
    <location>
        <begin position="64"/>
        <end position="89"/>
    </location>
</feature>
<feature type="transmembrane region" description="Helical" evidence="8">
    <location>
        <begin position="226"/>
        <end position="251"/>
    </location>
</feature>
<dbReference type="InterPro" id="IPR050171">
    <property type="entry name" value="MFS_Transporters"/>
</dbReference>
<dbReference type="GO" id="GO:0006857">
    <property type="term" value="P:oligopeptide transport"/>
    <property type="evidence" value="ECO:0007669"/>
    <property type="project" value="InterPro"/>
</dbReference>
<comment type="caution">
    <text evidence="9">The sequence shown here is derived from an EMBL/GenBank/DDBJ whole genome shotgun (WGS) entry which is preliminary data.</text>
</comment>
<proteinExistence type="inferred from homology"/>
<keyword evidence="4 7" id="KW-0812">Transmembrane</keyword>
<dbReference type="GO" id="GO:0005886">
    <property type="term" value="C:plasma membrane"/>
    <property type="evidence" value="ECO:0007669"/>
    <property type="project" value="UniProtKB-SubCell"/>
</dbReference>
<evidence type="ECO:0000256" key="3">
    <source>
        <dbReference type="ARBA" id="ARBA00022475"/>
    </source>
</evidence>
<evidence type="ECO:0000256" key="7">
    <source>
        <dbReference type="RuleBase" id="RU003755"/>
    </source>
</evidence>
<evidence type="ECO:0000256" key="2">
    <source>
        <dbReference type="ARBA" id="ARBA00022448"/>
    </source>
</evidence>
<evidence type="ECO:0000256" key="8">
    <source>
        <dbReference type="SAM" id="Phobius"/>
    </source>
</evidence>
<feature type="transmembrane region" description="Helical" evidence="8">
    <location>
        <begin position="372"/>
        <end position="395"/>
    </location>
</feature>
<evidence type="ECO:0000313" key="9">
    <source>
        <dbReference type="EMBL" id="MBA1375988.1"/>
    </source>
</evidence>
<reference evidence="9 10" key="1">
    <citation type="journal article" date="1994" name="Int. J. Syst. Bacteriol.">
        <title>Phylogenetic positions of novel aerobic, bacteriochlorophyll a-containing bacteria and description of Roseococcus thiosulfatophilus gen. nov., sp. nov., Erythromicrobium ramosum gen. nov., sp. nov., and Erythrobacter litoralis sp. nov.</title>
        <authorList>
            <person name="Yurkov V."/>
            <person name="Stackebrandt E."/>
            <person name="Holmes A."/>
            <person name="Fuerst J.A."/>
            <person name="Hugenholtz P."/>
            <person name="Golecki J."/>
            <person name="Gad'on N."/>
            <person name="Gorlenko V.M."/>
            <person name="Kompantseva E.I."/>
            <person name="Drews G."/>
        </authorList>
    </citation>
    <scope>NUCLEOTIDE SEQUENCE [LARGE SCALE GENOMIC DNA]</scope>
    <source>
        <strain evidence="9 10">KR-99</strain>
    </source>
</reference>
<dbReference type="PANTHER" id="PTHR23517">
    <property type="entry name" value="RESISTANCE PROTEIN MDTM, PUTATIVE-RELATED-RELATED"/>
    <property type="match status" value="1"/>
</dbReference>
<sequence length="435" mass="45580">MTKRVPLPKGVRSLCVTVGFERFAYYGLQSVLALYLAEILSDGRDPANIWLLDGLSRLTGAKGVALASVVVGSFVSLAAIAPVIGAMLADRLIGQHRAVTAGGLLMTSGHGLLVVDAALLPALVAIALGSGLFKGPAAARLSGLYQARDSERVEGFRLFYIAVNLGGLLAPLVIGTAAERIDWHAGFALACAAMLAGLLVYWSHFAGSTVAEPQMERAPDPSTLPATSNILTIGVLGISVAMICVTNFQIANAYLLWADTGFVLSLGQWRFPASWMIAADGVLSLFALGATRIFWARHERRHGSTRPATKAAIGAVFAVAGAACIVLAAGIHGRSDVPVYWGLAFQLLNSLGLANILPAVMAMFGQSSARGFAATAMAGFYLSLFAASLVSTALASQFSTLSILVFWSAHALCAVFGASGLITIWYRSRLERAPK</sequence>
<dbReference type="PANTHER" id="PTHR23517:SF15">
    <property type="entry name" value="PROTON-DEPENDENT OLIGOPEPTIDE FAMILY TRANSPORT PROTEIN"/>
    <property type="match status" value="1"/>
</dbReference>
<evidence type="ECO:0000256" key="5">
    <source>
        <dbReference type="ARBA" id="ARBA00022989"/>
    </source>
</evidence>
<dbReference type="GO" id="GO:0022857">
    <property type="term" value="F:transmembrane transporter activity"/>
    <property type="evidence" value="ECO:0007669"/>
    <property type="project" value="InterPro"/>
</dbReference>
<keyword evidence="10" id="KW-1185">Reference proteome</keyword>
<evidence type="ECO:0000313" key="10">
    <source>
        <dbReference type="Proteomes" id="UP000589292"/>
    </source>
</evidence>
<keyword evidence="5 8" id="KW-1133">Transmembrane helix</keyword>
<dbReference type="EMBL" id="VDES01000003">
    <property type="protein sequence ID" value="MBA1375988.1"/>
    <property type="molecule type" value="Genomic_DNA"/>
</dbReference>
<dbReference type="InterPro" id="IPR018456">
    <property type="entry name" value="PTR2_symporter_CS"/>
</dbReference>
<dbReference type="Gene3D" id="1.20.1250.20">
    <property type="entry name" value="MFS general substrate transporter like domains"/>
    <property type="match status" value="2"/>
</dbReference>
<dbReference type="Proteomes" id="UP000589292">
    <property type="component" value="Unassembled WGS sequence"/>
</dbReference>
<feature type="transmembrane region" description="Helical" evidence="8">
    <location>
        <begin position="183"/>
        <end position="205"/>
    </location>
</feature>
<feature type="transmembrane region" description="Helical" evidence="8">
    <location>
        <begin position="158"/>
        <end position="177"/>
    </location>
</feature>
<feature type="transmembrane region" description="Helical" evidence="8">
    <location>
        <begin position="339"/>
        <end position="360"/>
    </location>
</feature>
<feature type="transmembrane region" description="Helical" evidence="8">
    <location>
        <begin position="109"/>
        <end position="133"/>
    </location>
</feature>
<feature type="transmembrane region" description="Helical" evidence="8">
    <location>
        <begin position="311"/>
        <end position="333"/>
    </location>
</feature>
<keyword evidence="6 8" id="KW-0472">Membrane</keyword>
<keyword evidence="3" id="KW-1003">Cell membrane</keyword>
<dbReference type="PROSITE" id="PS01023">
    <property type="entry name" value="PTR2_2"/>
    <property type="match status" value="1"/>
</dbReference>
<keyword evidence="2 7" id="KW-0813">Transport</keyword>
<feature type="transmembrane region" description="Helical" evidence="8">
    <location>
        <begin position="271"/>
        <end position="290"/>
    </location>
</feature>
<accession>A0A7V8RGF3</accession>
<gene>
    <name evidence="9" type="ORF">FG486_16720</name>
</gene>
<dbReference type="PROSITE" id="PS01022">
    <property type="entry name" value="PTR2_1"/>
    <property type="match status" value="1"/>
</dbReference>
<dbReference type="RefSeq" id="WP_181268379.1">
    <property type="nucleotide sequence ID" value="NZ_BAAAGB010000001.1"/>
</dbReference>
<dbReference type="AlphaFoldDB" id="A0A7V8RGF3"/>
<name>A0A7V8RGF3_9SPHN</name>
<feature type="transmembrane region" description="Helical" evidence="8">
    <location>
        <begin position="401"/>
        <end position="426"/>
    </location>
</feature>
<dbReference type="InterPro" id="IPR000109">
    <property type="entry name" value="POT_fam"/>
</dbReference>
<dbReference type="Pfam" id="PF00854">
    <property type="entry name" value="PTR2"/>
    <property type="match status" value="1"/>
</dbReference>
<protein>
    <submittedName>
        <fullName evidence="9">Peptide MFS transporter</fullName>
    </submittedName>
</protein>
<evidence type="ECO:0000256" key="1">
    <source>
        <dbReference type="ARBA" id="ARBA00004651"/>
    </source>
</evidence>